<name>J1JZS0_9HYPH</name>
<dbReference type="EMBL" id="AIMB01000007">
    <property type="protein sequence ID" value="EJF90250.1"/>
    <property type="molecule type" value="Genomic_DNA"/>
</dbReference>
<dbReference type="AlphaFoldDB" id="J1JZS0"/>
<organism evidence="1 2">
    <name type="scientific">Bartonella tamiae Th239</name>
    <dbReference type="NCBI Taxonomy" id="1094558"/>
    <lineage>
        <taxon>Bacteria</taxon>
        <taxon>Pseudomonadati</taxon>
        <taxon>Pseudomonadota</taxon>
        <taxon>Alphaproteobacteria</taxon>
        <taxon>Hyphomicrobiales</taxon>
        <taxon>Bartonellaceae</taxon>
        <taxon>Bartonella</taxon>
    </lineage>
</organism>
<reference evidence="1 2" key="1">
    <citation type="submission" date="2012-03" db="EMBL/GenBank/DDBJ databases">
        <title>The Genome Sequence of Bartonella tamiae Th239.</title>
        <authorList>
            <consortium name="The Broad Institute Genome Sequencing Platform"/>
            <consortium name="The Broad Institute Genome Sequencing Center for Infectious Disease"/>
            <person name="Feldgarden M."/>
            <person name="Kirby J."/>
            <person name="Kosoy M."/>
            <person name="Birtles R."/>
            <person name="Probert W.S."/>
            <person name="Chiaraviglio L."/>
            <person name="Young S.K."/>
            <person name="Zeng Q."/>
            <person name="Gargeya S."/>
            <person name="Fitzgerald M."/>
            <person name="Haas B."/>
            <person name="Abouelleil A."/>
            <person name="Alvarado L."/>
            <person name="Arachchi H.M."/>
            <person name="Berlin A."/>
            <person name="Chapman S.B."/>
            <person name="Gearin G."/>
            <person name="Goldberg J."/>
            <person name="Griggs A."/>
            <person name="Gujja S."/>
            <person name="Hansen M."/>
            <person name="Heiman D."/>
            <person name="Howarth C."/>
            <person name="Larimer J."/>
            <person name="Lui A."/>
            <person name="MacDonald P.J.P."/>
            <person name="McCowen C."/>
            <person name="Montmayeur A."/>
            <person name="Murphy C."/>
            <person name="Neiman D."/>
            <person name="Pearson M."/>
            <person name="Priest M."/>
            <person name="Roberts A."/>
            <person name="Saif S."/>
            <person name="Shea T."/>
            <person name="Sisk P."/>
            <person name="Stolte C."/>
            <person name="Sykes S."/>
            <person name="Wortman J."/>
            <person name="Nusbaum C."/>
            <person name="Birren B."/>
        </authorList>
    </citation>
    <scope>NUCLEOTIDE SEQUENCE [LARGE SCALE GENOMIC DNA]</scope>
    <source>
        <strain evidence="1 2">Th239</strain>
    </source>
</reference>
<protein>
    <submittedName>
        <fullName evidence="1">Uncharacterized protein</fullName>
    </submittedName>
</protein>
<dbReference type="Proteomes" id="UP000008952">
    <property type="component" value="Unassembled WGS sequence"/>
</dbReference>
<dbReference type="PATRIC" id="fig|1094558.3.peg.713"/>
<evidence type="ECO:0000313" key="2">
    <source>
        <dbReference type="Proteomes" id="UP000008952"/>
    </source>
</evidence>
<accession>J1JZS0</accession>
<sequence>MLSITGEELGLTTVQSSITDYDLKTSVYCPLTHSSAIFFRNYYNQHDIENLKNYIGTDYEKTIRGDKFRNCWHLNKGKGYYKNVTNTVYEIDHKGIYTGLDEVQKDIIVNFLFYAREYLEKLFSSIF</sequence>
<gene>
    <name evidence="1" type="ORF">ME5_00651</name>
</gene>
<evidence type="ECO:0000313" key="1">
    <source>
        <dbReference type="EMBL" id="EJF90250.1"/>
    </source>
</evidence>
<proteinExistence type="predicted"/>
<dbReference type="HOGENOM" id="CLU_1966243_0_0_5"/>
<keyword evidence="2" id="KW-1185">Reference proteome</keyword>
<comment type="caution">
    <text evidence="1">The sequence shown here is derived from an EMBL/GenBank/DDBJ whole genome shotgun (WGS) entry which is preliminary data.</text>
</comment>